<feature type="domain" description="NADH:quinone oxidoreductase/Mrp antiporter transmembrane" evidence="17">
    <location>
        <begin position="98"/>
        <end position="368"/>
    </location>
</feature>
<organism evidence="18">
    <name type="scientific">Neomazocraes dorosomatis</name>
    <dbReference type="NCBI Taxonomy" id="1131909"/>
    <lineage>
        <taxon>Eukaryota</taxon>
        <taxon>Metazoa</taxon>
        <taxon>Spiralia</taxon>
        <taxon>Lophotrochozoa</taxon>
        <taxon>Platyhelminthes</taxon>
        <taxon>Monogenea</taxon>
        <taxon>Polyopisthocotylea</taxon>
        <taxon>Mazocraeidea</taxon>
        <taxon>Mazocraeidae</taxon>
        <taxon>Neomazocraes</taxon>
    </lineage>
</organism>
<evidence type="ECO:0000256" key="16">
    <source>
        <dbReference type="RuleBase" id="RU003297"/>
    </source>
</evidence>
<dbReference type="GO" id="GO:0015990">
    <property type="term" value="P:electron transport coupled proton transport"/>
    <property type="evidence" value="ECO:0007669"/>
    <property type="project" value="TreeGrafter"/>
</dbReference>
<dbReference type="EC" id="7.1.1.2" evidence="3 16"/>
<dbReference type="GO" id="GO:0048039">
    <property type="term" value="F:ubiquinone binding"/>
    <property type="evidence" value="ECO:0007669"/>
    <property type="project" value="TreeGrafter"/>
</dbReference>
<sequence length="417" mass="48312">MKNNKFEWYFYFVVIYLVGFFSLSFFLWVTDVNSWCSNYISFFSFFMLDSVGFFLSFLVFFIAGIILFNFYYNSSLNLFLLLFCCFVTILTFFCVHSLGFWFFYETSILLILFLIFKDSPYSDRFMAGWYLLFYSLFSGVPMLVVILYISYLNNTFFLVDWFYTDSFCLFLLFLFFVTKIPIIPFHVWLPIVHAEASTITSICLSGFIMKLGFLGLIRFGFYNLNDSIVFSTYIILVLLSSVLIFFTSVEELDLKRWLAMLSLCHIGVGLFSLFCLNILGCPSSMIFSLGHGLAASFFFYLILLLGNLGGSRSALNLSYISGWSFSISWLLLIGFCFSASFPPFINFFIEVWLVGLVSTNFFYFFILLSYLFFSSLIPLLLLGLSFSRRLNSSVGLNYNALLLNSYFVFLGILLFVV</sequence>
<evidence type="ECO:0000259" key="17">
    <source>
        <dbReference type="Pfam" id="PF00361"/>
    </source>
</evidence>
<dbReference type="PANTHER" id="PTHR43507">
    <property type="entry name" value="NADH-UBIQUINONE OXIDOREDUCTASE CHAIN 4"/>
    <property type="match status" value="1"/>
</dbReference>
<feature type="transmembrane region" description="Helical" evidence="16">
    <location>
        <begin position="361"/>
        <end position="384"/>
    </location>
</feature>
<evidence type="ECO:0000256" key="5">
    <source>
        <dbReference type="ARBA" id="ARBA00022448"/>
    </source>
</evidence>
<evidence type="ECO:0000256" key="13">
    <source>
        <dbReference type="ARBA" id="ARBA00023128"/>
    </source>
</evidence>
<comment type="similarity">
    <text evidence="2 16">Belongs to the complex I subunit 4 family.</text>
</comment>
<evidence type="ECO:0000256" key="7">
    <source>
        <dbReference type="ARBA" id="ARBA00022692"/>
    </source>
</evidence>
<evidence type="ECO:0000256" key="10">
    <source>
        <dbReference type="ARBA" id="ARBA00022989"/>
    </source>
</evidence>
<feature type="transmembrane region" description="Helical" evidence="16">
    <location>
        <begin position="227"/>
        <end position="246"/>
    </location>
</feature>
<name>A0A3G0WUW2_9PLAT</name>
<comment type="subcellular location">
    <subcellularLocation>
        <location evidence="1 16">Mitochondrion membrane</location>
        <topology evidence="1 16">Multi-pass membrane protein</topology>
    </subcellularLocation>
</comment>
<reference evidence="18" key="1">
    <citation type="submission" date="2011-11" db="EMBL/GenBank/DDBJ databases">
        <title>The complete mitochondrial genome of Neomazocraes dorsomatis (Platyhelminthes: Monogenea).</title>
        <authorList>
            <person name="Zhang J."/>
            <person name="Wu X."/>
            <person name="Xie M."/>
            <person name="Li A."/>
        </authorList>
    </citation>
    <scope>NUCLEOTIDE SEQUENCE</scope>
</reference>
<evidence type="ECO:0000256" key="3">
    <source>
        <dbReference type="ARBA" id="ARBA00012944"/>
    </source>
</evidence>
<dbReference type="Pfam" id="PF00361">
    <property type="entry name" value="Proton_antipo_M"/>
    <property type="match status" value="1"/>
</dbReference>
<gene>
    <name evidence="18" type="primary">nad4</name>
</gene>
<dbReference type="GO" id="GO:0008137">
    <property type="term" value="F:NADH dehydrogenase (ubiquinone) activity"/>
    <property type="evidence" value="ECO:0007669"/>
    <property type="project" value="UniProtKB-UniRule"/>
</dbReference>
<dbReference type="EMBL" id="JQ038229">
    <property type="protein sequence ID" value="AFD18231.1"/>
    <property type="molecule type" value="Genomic_DNA"/>
</dbReference>
<evidence type="ECO:0000256" key="9">
    <source>
        <dbReference type="ARBA" id="ARBA00022982"/>
    </source>
</evidence>
<feature type="transmembrane region" description="Helical" evidence="16">
    <location>
        <begin position="201"/>
        <end position="221"/>
    </location>
</feature>
<evidence type="ECO:0000256" key="12">
    <source>
        <dbReference type="ARBA" id="ARBA00023075"/>
    </source>
</evidence>
<comment type="function">
    <text evidence="16">Core subunit of the mitochondrial membrane respiratory chain NADH dehydrogenase (Complex I) which catalyzes electron transfer from NADH through the respiratory chain, using ubiquinone as an electron acceptor. Essential for the catalytic activity and assembly of complex I.</text>
</comment>
<keyword evidence="7 16" id="KW-0812">Transmembrane</keyword>
<evidence type="ECO:0000256" key="2">
    <source>
        <dbReference type="ARBA" id="ARBA00009025"/>
    </source>
</evidence>
<dbReference type="GO" id="GO:0031966">
    <property type="term" value="C:mitochondrial membrane"/>
    <property type="evidence" value="ECO:0007669"/>
    <property type="project" value="UniProtKB-SubCell"/>
</dbReference>
<evidence type="ECO:0000256" key="14">
    <source>
        <dbReference type="ARBA" id="ARBA00023136"/>
    </source>
</evidence>
<feature type="transmembrane region" description="Helical" evidence="16">
    <location>
        <begin position="9"/>
        <end position="30"/>
    </location>
</feature>
<keyword evidence="11 16" id="KW-0520">NAD</keyword>
<evidence type="ECO:0000256" key="15">
    <source>
        <dbReference type="ARBA" id="ARBA00049551"/>
    </source>
</evidence>
<feature type="transmembrane region" description="Helical" evidence="16">
    <location>
        <begin position="258"/>
        <end position="279"/>
    </location>
</feature>
<dbReference type="GO" id="GO:0003954">
    <property type="term" value="F:NADH dehydrogenase activity"/>
    <property type="evidence" value="ECO:0007669"/>
    <property type="project" value="TreeGrafter"/>
</dbReference>
<feature type="transmembrane region" description="Helical" evidence="16">
    <location>
        <begin position="75"/>
        <end position="93"/>
    </location>
</feature>
<keyword evidence="6 16" id="KW-0679">Respiratory chain</keyword>
<feature type="transmembrane region" description="Helical" evidence="16">
    <location>
        <begin position="396"/>
        <end position="416"/>
    </location>
</feature>
<keyword evidence="9 16" id="KW-0249">Electron transport</keyword>
<feature type="transmembrane region" description="Helical" evidence="16">
    <location>
        <begin position="317"/>
        <end position="341"/>
    </location>
</feature>
<accession>A0A3G0WUW2</accession>
<geneLocation type="mitochondrion" evidence="18"/>
<dbReference type="PRINTS" id="PR01437">
    <property type="entry name" value="NUOXDRDTASE4"/>
</dbReference>
<dbReference type="InterPro" id="IPR003918">
    <property type="entry name" value="NADH_UbQ_OxRdtase"/>
</dbReference>
<keyword evidence="13 16" id="KW-0496">Mitochondrion</keyword>
<dbReference type="InterPro" id="IPR001750">
    <property type="entry name" value="ND/Mrp_TM"/>
</dbReference>
<evidence type="ECO:0000256" key="8">
    <source>
        <dbReference type="ARBA" id="ARBA00022967"/>
    </source>
</evidence>
<evidence type="ECO:0000256" key="6">
    <source>
        <dbReference type="ARBA" id="ARBA00022660"/>
    </source>
</evidence>
<keyword evidence="10 16" id="KW-1133">Transmembrane helix</keyword>
<feature type="transmembrane region" description="Helical" evidence="16">
    <location>
        <begin position="169"/>
        <end position="189"/>
    </location>
</feature>
<keyword evidence="5 16" id="KW-0813">Transport</keyword>
<comment type="catalytic activity">
    <reaction evidence="15 16">
        <text>a ubiquinone + NADH + 5 H(+)(in) = a ubiquinol + NAD(+) + 4 H(+)(out)</text>
        <dbReference type="Rhea" id="RHEA:29091"/>
        <dbReference type="Rhea" id="RHEA-COMP:9565"/>
        <dbReference type="Rhea" id="RHEA-COMP:9566"/>
        <dbReference type="ChEBI" id="CHEBI:15378"/>
        <dbReference type="ChEBI" id="CHEBI:16389"/>
        <dbReference type="ChEBI" id="CHEBI:17976"/>
        <dbReference type="ChEBI" id="CHEBI:57540"/>
        <dbReference type="ChEBI" id="CHEBI:57945"/>
        <dbReference type="EC" id="7.1.1.2"/>
    </reaction>
</comment>
<keyword evidence="8" id="KW-1278">Translocase</keyword>
<dbReference type="PANTHER" id="PTHR43507:SF20">
    <property type="entry name" value="NADH-UBIQUINONE OXIDOREDUCTASE CHAIN 4"/>
    <property type="match status" value="1"/>
</dbReference>
<feature type="transmembrane region" description="Helical" evidence="16">
    <location>
        <begin position="128"/>
        <end position="149"/>
    </location>
</feature>
<evidence type="ECO:0000256" key="11">
    <source>
        <dbReference type="ARBA" id="ARBA00023027"/>
    </source>
</evidence>
<feature type="transmembrane region" description="Helical" evidence="16">
    <location>
        <begin position="42"/>
        <end position="68"/>
    </location>
</feature>
<keyword evidence="14 16" id="KW-0472">Membrane</keyword>
<dbReference type="AlphaFoldDB" id="A0A3G0WUW2"/>
<keyword evidence="12 16" id="KW-0830">Ubiquinone</keyword>
<feature type="transmembrane region" description="Helical" evidence="16">
    <location>
        <begin position="285"/>
        <end position="305"/>
    </location>
</feature>
<evidence type="ECO:0000313" key="18">
    <source>
        <dbReference type="EMBL" id="AFD18231.1"/>
    </source>
</evidence>
<evidence type="ECO:0000256" key="1">
    <source>
        <dbReference type="ARBA" id="ARBA00004225"/>
    </source>
</evidence>
<proteinExistence type="inferred from homology"/>
<evidence type="ECO:0000256" key="4">
    <source>
        <dbReference type="ARBA" id="ARBA00021006"/>
    </source>
</evidence>
<dbReference type="GO" id="GO:0042773">
    <property type="term" value="P:ATP synthesis coupled electron transport"/>
    <property type="evidence" value="ECO:0007669"/>
    <property type="project" value="InterPro"/>
</dbReference>
<protein>
    <recommendedName>
        <fullName evidence="4 16">NADH-ubiquinone oxidoreductase chain 4</fullName>
        <ecNumber evidence="3 16">7.1.1.2</ecNumber>
    </recommendedName>
</protein>